<accession>A0A382VAX7</accession>
<dbReference type="PANTHER" id="PTHR30600:SF10">
    <property type="entry name" value="BLL6722 PROTEIN"/>
    <property type="match status" value="1"/>
</dbReference>
<dbReference type="InterPro" id="IPR051395">
    <property type="entry name" value="Cytochrome_c_Peroxidase/MauG"/>
</dbReference>
<keyword evidence="2" id="KW-0560">Oxidoreductase</keyword>
<dbReference type="Gene3D" id="1.10.760.10">
    <property type="entry name" value="Cytochrome c-like domain"/>
    <property type="match status" value="2"/>
</dbReference>
<evidence type="ECO:0000313" key="3">
    <source>
        <dbReference type="EMBL" id="SVD43088.1"/>
    </source>
</evidence>
<protein>
    <recommendedName>
        <fullName evidence="4">Di-haem cytochrome c peroxidase domain-containing protein</fullName>
    </recommendedName>
</protein>
<dbReference type="SUPFAM" id="SSF46626">
    <property type="entry name" value="Cytochrome c"/>
    <property type="match status" value="2"/>
</dbReference>
<dbReference type="EMBL" id="UINC01150175">
    <property type="protein sequence ID" value="SVD43088.1"/>
    <property type="molecule type" value="Genomic_DNA"/>
</dbReference>
<organism evidence="3">
    <name type="scientific">marine metagenome</name>
    <dbReference type="NCBI Taxonomy" id="408172"/>
    <lineage>
        <taxon>unclassified sequences</taxon>
        <taxon>metagenomes</taxon>
        <taxon>ecological metagenomes</taxon>
    </lineage>
</organism>
<name>A0A382VAX7_9ZZZZ</name>
<dbReference type="GO" id="GO:0009055">
    <property type="term" value="F:electron transfer activity"/>
    <property type="evidence" value="ECO:0007669"/>
    <property type="project" value="InterPro"/>
</dbReference>
<sequence>MVEAITNHEPFLKIYLHSLMFFFLCLAGAAGEAHTNPIVLDQGSPVSLLTERHVSDKTVLIALGELAFKSEVLLEASRSFGVHVSCDSCHPDGGTTKLLFIQGLSGKPGTIDITNRAMTLYEDGSFNPVNVPSIFGARHTPPYSRSGNFPTLRDFTRFVVVEEFGGIEPGVLTLDALVAYEESLNFLQNSMINEEGELSVGSSDSAKRGEQLFWKPFSKEMDVKCATCHDPKGFFVDGKKHDIGTGVTVDTPTLRDLLITAPYMHD</sequence>
<feature type="non-terminal residue" evidence="3">
    <location>
        <position position="266"/>
    </location>
</feature>
<evidence type="ECO:0008006" key="4">
    <source>
        <dbReference type="Google" id="ProtNLM"/>
    </source>
</evidence>
<evidence type="ECO:0000256" key="1">
    <source>
        <dbReference type="ARBA" id="ARBA00022729"/>
    </source>
</evidence>
<dbReference type="InterPro" id="IPR036909">
    <property type="entry name" value="Cyt_c-like_dom_sf"/>
</dbReference>
<dbReference type="GO" id="GO:0004130">
    <property type="term" value="F:cytochrome-c peroxidase activity"/>
    <property type="evidence" value="ECO:0007669"/>
    <property type="project" value="TreeGrafter"/>
</dbReference>
<proteinExistence type="predicted"/>
<reference evidence="3" key="1">
    <citation type="submission" date="2018-05" db="EMBL/GenBank/DDBJ databases">
        <authorList>
            <person name="Lanie J.A."/>
            <person name="Ng W.-L."/>
            <person name="Kazmierczak K.M."/>
            <person name="Andrzejewski T.M."/>
            <person name="Davidsen T.M."/>
            <person name="Wayne K.J."/>
            <person name="Tettelin H."/>
            <person name="Glass J.I."/>
            <person name="Rusch D."/>
            <person name="Podicherti R."/>
            <person name="Tsui H.-C.T."/>
            <person name="Winkler M.E."/>
        </authorList>
    </citation>
    <scope>NUCLEOTIDE SEQUENCE</scope>
</reference>
<gene>
    <name evidence="3" type="ORF">METZ01_LOCUS395942</name>
</gene>
<dbReference type="AlphaFoldDB" id="A0A382VAX7"/>
<dbReference type="PANTHER" id="PTHR30600">
    <property type="entry name" value="CYTOCHROME C PEROXIDASE-RELATED"/>
    <property type="match status" value="1"/>
</dbReference>
<keyword evidence="1" id="KW-0732">Signal</keyword>
<dbReference type="GO" id="GO:0020037">
    <property type="term" value="F:heme binding"/>
    <property type="evidence" value="ECO:0007669"/>
    <property type="project" value="InterPro"/>
</dbReference>
<evidence type="ECO:0000256" key="2">
    <source>
        <dbReference type="ARBA" id="ARBA00023002"/>
    </source>
</evidence>